<dbReference type="Proteomes" id="UP001054857">
    <property type="component" value="Unassembled WGS sequence"/>
</dbReference>
<dbReference type="EMBL" id="BMAR01000053">
    <property type="protein sequence ID" value="GFR51647.1"/>
    <property type="molecule type" value="Genomic_DNA"/>
</dbReference>
<evidence type="ECO:0000256" key="1">
    <source>
        <dbReference type="SAM" id="MobiDB-lite"/>
    </source>
</evidence>
<dbReference type="AlphaFoldDB" id="A0AAD3E2H6"/>
<proteinExistence type="predicted"/>
<gene>
    <name evidence="2" type="ORF">Agub_g14079</name>
</gene>
<feature type="compositionally biased region" description="Polar residues" evidence="1">
    <location>
        <begin position="390"/>
        <end position="401"/>
    </location>
</feature>
<feature type="compositionally biased region" description="Basic and acidic residues" evidence="1">
    <location>
        <begin position="362"/>
        <end position="374"/>
    </location>
</feature>
<protein>
    <submittedName>
        <fullName evidence="2">Uncharacterized protein</fullName>
    </submittedName>
</protein>
<feature type="compositionally biased region" description="Low complexity" evidence="1">
    <location>
        <begin position="420"/>
        <end position="437"/>
    </location>
</feature>
<sequence length="437" mass="44377">GLLEGCLDLLSRLVRPACPPVVAAVAGGCLGPLLQLLPGGSRAGLDDSRGALAHGAAELLVELLRAGREDLLSWAAPSLLLSPSTPSSSSSPAPATSSSSSSSSSSPEDAVFSALLTATHRLLDPAADEYGTCLAGDLAAALVRHLPSRAAVQPALGGLLAACTAKLAASNVSPLVGGLLAALGLMAVAGGGGGWVEALAGMSVTVPGGAPPVSGLQVVLPRLVERWGEVRGALAGRSCLAGLLEALRSRHPLLGAVRVRGVRQDLAGGVRTRRQAAAAGGEVWSEVPAAVRMVAVAAEMALEQPWAAGGAAAEEEGEEGESEGEAEYEEYEDEEDEEEEGEEGSEEGLLEEEEESGGCGGADRELRLSGRGMDKQQQASLDAHLDRSLQPPTADSALVSNHHQPQQQHDQPHHQQHNPTTTAAASAAAAASDPLHG</sequence>
<evidence type="ECO:0000313" key="3">
    <source>
        <dbReference type="Proteomes" id="UP001054857"/>
    </source>
</evidence>
<feature type="region of interest" description="Disordered" evidence="1">
    <location>
        <begin position="306"/>
        <end position="437"/>
    </location>
</feature>
<organism evidence="2 3">
    <name type="scientific">Astrephomene gubernaculifera</name>
    <dbReference type="NCBI Taxonomy" id="47775"/>
    <lineage>
        <taxon>Eukaryota</taxon>
        <taxon>Viridiplantae</taxon>
        <taxon>Chlorophyta</taxon>
        <taxon>core chlorophytes</taxon>
        <taxon>Chlorophyceae</taxon>
        <taxon>CS clade</taxon>
        <taxon>Chlamydomonadales</taxon>
        <taxon>Astrephomenaceae</taxon>
        <taxon>Astrephomene</taxon>
    </lineage>
</organism>
<keyword evidence="3" id="KW-1185">Reference proteome</keyword>
<feature type="non-terminal residue" evidence="2">
    <location>
        <position position="1"/>
    </location>
</feature>
<comment type="caution">
    <text evidence="2">The sequence shown here is derived from an EMBL/GenBank/DDBJ whole genome shotgun (WGS) entry which is preliminary data.</text>
</comment>
<evidence type="ECO:0000313" key="2">
    <source>
        <dbReference type="EMBL" id="GFR51647.1"/>
    </source>
</evidence>
<reference evidence="2 3" key="1">
    <citation type="journal article" date="2021" name="Sci. Rep.">
        <title>Genome sequencing of the multicellular alga Astrephomene provides insights into convergent evolution of germ-soma differentiation.</title>
        <authorList>
            <person name="Yamashita S."/>
            <person name="Yamamoto K."/>
            <person name="Matsuzaki R."/>
            <person name="Suzuki S."/>
            <person name="Yamaguchi H."/>
            <person name="Hirooka S."/>
            <person name="Minakuchi Y."/>
            <person name="Miyagishima S."/>
            <person name="Kawachi M."/>
            <person name="Toyoda A."/>
            <person name="Nozaki H."/>
        </authorList>
    </citation>
    <scope>NUCLEOTIDE SEQUENCE [LARGE SCALE GENOMIC DNA]</scope>
    <source>
        <strain evidence="2 3">NIES-4017</strain>
    </source>
</reference>
<feature type="compositionally biased region" description="Acidic residues" evidence="1">
    <location>
        <begin position="313"/>
        <end position="356"/>
    </location>
</feature>
<feature type="non-terminal residue" evidence="2">
    <location>
        <position position="437"/>
    </location>
</feature>
<name>A0AAD3E2H6_9CHLO</name>
<accession>A0AAD3E2H6</accession>
<feature type="region of interest" description="Disordered" evidence="1">
    <location>
        <begin position="82"/>
        <end position="107"/>
    </location>
</feature>